<dbReference type="PANTHER" id="PTHR21660">
    <property type="entry name" value="THIOESTERASE SUPERFAMILY MEMBER-RELATED"/>
    <property type="match status" value="1"/>
</dbReference>
<comment type="similarity">
    <text evidence="1">Belongs to the thioesterase PaaI family.</text>
</comment>
<organism evidence="5 6">
    <name type="scientific">Alicycliphilus denitrificans</name>
    <dbReference type="NCBI Taxonomy" id="179636"/>
    <lineage>
        <taxon>Bacteria</taxon>
        <taxon>Pseudomonadati</taxon>
        <taxon>Pseudomonadota</taxon>
        <taxon>Betaproteobacteria</taxon>
        <taxon>Burkholderiales</taxon>
        <taxon>Comamonadaceae</taxon>
        <taxon>Alicycliphilus</taxon>
    </lineage>
</organism>
<feature type="domain" description="Thioesterase" evidence="3">
    <location>
        <begin position="47"/>
        <end position="117"/>
    </location>
</feature>
<keyword evidence="2" id="KW-0378">Hydrolase</keyword>
<gene>
    <name evidence="5" type="ORF">CE154_010435</name>
    <name evidence="4" type="ORF">HF896_17040</name>
</gene>
<dbReference type="EMBL" id="NKDB02000002">
    <property type="protein sequence ID" value="RKJ96441.1"/>
    <property type="molecule type" value="Genomic_DNA"/>
</dbReference>
<protein>
    <submittedName>
        <fullName evidence="5">PaaI family thioesterase</fullName>
    </submittedName>
</protein>
<sequence length="142" mass="14910">MNPLHERIAASFDAQGLMRTLGARLVLVQDGEVHIEMPFSGHLTQQQGFVHAGAVTSIVDNACGYAALTRSAPGCEVVTAEFKTNFMRPAIGERFVAVGKVQSAGRMLTVCSGEVRAFAGAGPDYKVVALMQATMVSVPAGS</sequence>
<dbReference type="AlphaFoldDB" id="A0A420KB67"/>
<dbReference type="EMBL" id="CP051298">
    <property type="protein sequence ID" value="QKD45209.1"/>
    <property type="molecule type" value="Genomic_DNA"/>
</dbReference>
<dbReference type="Proteomes" id="UP000500755">
    <property type="component" value="Chromosome"/>
</dbReference>
<evidence type="ECO:0000259" key="3">
    <source>
        <dbReference type="Pfam" id="PF03061"/>
    </source>
</evidence>
<dbReference type="SUPFAM" id="SSF54637">
    <property type="entry name" value="Thioesterase/thiol ester dehydrase-isomerase"/>
    <property type="match status" value="1"/>
</dbReference>
<accession>A0A420KB67</accession>
<dbReference type="Pfam" id="PF03061">
    <property type="entry name" value="4HBT"/>
    <property type="match status" value="1"/>
</dbReference>
<dbReference type="Gene3D" id="3.10.129.10">
    <property type="entry name" value="Hotdog Thioesterase"/>
    <property type="match status" value="1"/>
</dbReference>
<dbReference type="RefSeq" id="WP_013520140.1">
    <property type="nucleotide sequence ID" value="NZ_AP024172.1"/>
</dbReference>
<dbReference type="InterPro" id="IPR003736">
    <property type="entry name" value="PAAI_dom"/>
</dbReference>
<reference evidence="4 7" key="2">
    <citation type="submission" date="2020-05" db="EMBL/GenBank/DDBJ databases">
        <title>Complete genome sequence of Alicycliphilus denitrificans DP3.</title>
        <authorList>
            <person name="Chen X."/>
        </authorList>
    </citation>
    <scope>NUCLEOTIDE SEQUENCE [LARGE SCALE GENOMIC DNA]</scope>
    <source>
        <strain evidence="4 7">DP3</strain>
    </source>
</reference>
<reference evidence="5 6" key="1">
    <citation type="submission" date="2018-09" db="EMBL/GenBank/DDBJ databases">
        <title>Genome comparison of Alicycliphilus sp. BQ1, a polyurethanolytic bacterium, with its closest phylogenetic relatives Alicycliphilus denitrificans BC and K601, unable to attack polyurethane.</title>
        <authorList>
            <person name="Loza-Tavera H."/>
            <person name="Lozano L."/>
            <person name="Cevallos M."/>
            <person name="Maya-Lucas O."/>
            <person name="Garcia-Mena J."/>
            <person name="Hernandez J."/>
        </authorList>
    </citation>
    <scope>NUCLEOTIDE SEQUENCE [LARGE SCALE GENOMIC DNA]</scope>
    <source>
        <strain evidence="5 6">BQ1</strain>
    </source>
</reference>
<dbReference type="Proteomes" id="UP000216225">
    <property type="component" value="Unassembled WGS sequence"/>
</dbReference>
<evidence type="ECO:0000313" key="6">
    <source>
        <dbReference type="Proteomes" id="UP000216225"/>
    </source>
</evidence>
<dbReference type="InterPro" id="IPR039298">
    <property type="entry name" value="ACOT13"/>
</dbReference>
<evidence type="ECO:0000313" key="7">
    <source>
        <dbReference type="Proteomes" id="UP000500755"/>
    </source>
</evidence>
<evidence type="ECO:0000256" key="1">
    <source>
        <dbReference type="ARBA" id="ARBA00008324"/>
    </source>
</evidence>
<evidence type="ECO:0000313" key="4">
    <source>
        <dbReference type="EMBL" id="QKD45209.1"/>
    </source>
</evidence>
<evidence type="ECO:0000313" key="5">
    <source>
        <dbReference type="EMBL" id="RKJ96441.1"/>
    </source>
</evidence>
<dbReference type="NCBIfam" id="TIGR00369">
    <property type="entry name" value="unchar_dom_1"/>
    <property type="match status" value="1"/>
</dbReference>
<dbReference type="PANTHER" id="PTHR21660:SF1">
    <property type="entry name" value="ACYL-COENZYME A THIOESTERASE 13"/>
    <property type="match status" value="1"/>
</dbReference>
<dbReference type="GO" id="GO:0047617">
    <property type="term" value="F:fatty acyl-CoA hydrolase activity"/>
    <property type="evidence" value="ECO:0007669"/>
    <property type="project" value="InterPro"/>
</dbReference>
<dbReference type="InterPro" id="IPR006683">
    <property type="entry name" value="Thioestr_dom"/>
</dbReference>
<dbReference type="InterPro" id="IPR029069">
    <property type="entry name" value="HotDog_dom_sf"/>
</dbReference>
<proteinExistence type="inferred from homology"/>
<evidence type="ECO:0000256" key="2">
    <source>
        <dbReference type="ARBA" id="ARBA00022801"/>
    </source>
</evidence>
<dbReference type="CDD" id="cd03443">
    <property type="entry name" value="PaaI_thioesterase"/>
    <property type="match status" value="1"/>
</dbReference>
<name>A0A420KB67_9BURK</name>